<evidence type="ECO:0000313" key="3">
    <source>
        <dbReference type="Proteomes" id="UP000738349"/>
    </source>
</evidence>
<proteinExistence type="predicted"/>
<dbReference type="Proteomes" id="UP000738349">
    <property type="component" value="Unassembled WGS sequence"/>
</dbReference>
<keyword evidence="3" id="KW-1185">Reference proteome</keyword>
<accession>A0A9P9J5Q1</accession>
<evidence type="ECO:0000256" key="1">
    <source>
        <dbReference type="SAM" id="MobiDB-lite"/>
    </source>
</evidence>
<organism evidence="2 3">
    <name type="scientific">Dactylonectria macrodidyma</name>
    <dbReference type="NCBI Taxonomy" id="307937"/>
    <lineage>
        <taxon>Eukaryota</taxon>
        <taxon>Fungi</taxon>
        <taxon>Dikarya</taxon>
        <taxon>Ascomycota</taxon>
        <taxon>Pezizomycotina</taxon>
        <taxon>Sordariomycetes</taxon>
        <taxon>Hypocreomycetidae</taxon>
        <taxon>Hypocreales</taxon>
        <taxon>Nectriaceae</taxon>
        <taxon>Dactylonectria</taxon>
    </lineage>
</organism>
<protein>
    <submittedName>
        <fullName evidence="2">Uncharacterized protein</fullName>
    </submittedName>
</protein>
<sequence>MPPSAVSGRALGDGGILQRVNRAFSIIAASNRCDRVFILSWAGVVELAILGHGTEQPAKGLAGGVEVAAFKVDLKIEPPREVYYSWSNCAFVAIFYTPRSIRNGLVNSCCVVRRAIALAYRGLWVTMKAGLRDALAMPSCLNRFLYDCKWYDNIGPGPQDDEMFCRSGCPSDRIRVAMDQYYNMPEGNYACHQGVEAKCCIPKSSAITKRETSKDSLMRDELEAFIEYPVCDSSTGFGDFSLSARSVNESESETEPDRAAHHHPHHPHGHVRGFFSKRRHCHHSHLHDASTPELRQTGSGSFQQDEVTGLLVLLLMSKAATNQEGIWDDIVPQRYPNLECASLAAYVEKTQQIIR</sequence>
<feature type="region of interest" description="Disordered" evidence="1">
    <location>
        <begin position="244"/>
        <end position="273"/>
    </location>
</feature>
<dbReference type="EMBL" id="JAGMUV010000009">
    <property type="protein sequence ID" value="KAH7143688.1"/>
    <property type="molecule type" value="Genomic_DNA"/>
</dbReference>
<feature type="compositionally biased region" description="Basic residues" evidence="1">
    <location>
        <begin position="260"/>
        <end position="273"/>
    </location>
</feature>
<evidence type="ECO:0000313" key="2">
    <source>
        <dbReference type="EMBL" id="KAH7143688.1"/>
    </source>
</evidence>
<reference evidence="2" key="1">
    <citation type="journal article" date="2021" name="Nat. Commun.">
        <title>Genetic determinants of endophytism in the Arabidopsis root mycobiome.</title>
        <authorList>
            <person name="Mesny F."/>
            <person name="Miyauchi S."/>
            <person name="Thiergart T."/>
            <person name="Pickel B."/>
            <person name="Atanasova L."/>
            <person name="Karlsson M."/>
            <person name="Huettel B."/>
            <person name="Barry K.W."/>
            <person name="Haridas S."/>
            <person name="Chen C."/>
            <person name="Bauer D."/>
            <person name="Andreopoulos W."/>
            <person name="Pangilinan J."/>
            <person name="LaButti K."/>
            <person name="Riley R."/>
            <person name="Lipzen A."/>
            <person name="Clum A."/>
            <person name="Drula E."/>
            <person name="Henrissat B."/>
            <person name="Kohler A."/>
            <person name="Grigoriev I.V."/>
            <person name="Martin F.M."/>
            <person name="Hacquard S."/>
        </authorList>
    </citation>
    <scope>NUCLEOTIDE SEQUENCE</scope>
    <source>
        <strain evidence="2">MPI-CAGE-AT-0147</strain>
    </source>
</reference>
<name>A0A9P9J5Q1_9HYPO</name>
<dbReference type="OrthoDB" id="4890684at2759"/>
<comment type="caution">
    <text evidence="2">The sequence shown here is derived from an EMBL/GenBank/DDBJ whole genome shotgun (WGS) entry which is preliminary data.</text>
</comment>
<gene>
    <name evidence="2" type="ORF">EDB81DRAFT_947739</name>
</gene>
<dbReference type="AlphaFoldDB" id="A0A9P9J5Q1"/>